<dbReference type="Proteomes" id="UP000176893">
    <property type="component" value="Unassembled WGS sequence"/>
</dbReference>
<protein>
    <submittedName>
        <fullName evidence="2">Uncharacterized protein</fullName>
    </submittedName>
</protein>
<proteinExistence type="predicted"/>
<dbReference type="EMBL" id="MGJB01000006">
    <property type="protein sequence ID" value="OGM98903.1"/>
    <property type="molecule type" value="Genomic_DNA"/>
</dbReference>
<accession>A0A1F8EDG1</accession>
<evidence type="ECO:0000313" key="2">
    <source>
        <dbReference type="EMBL" id="OGM98903.1"/>
    </source>
</evidence>
<feature type="transmembrane region" description="Helical" evidence="1">
    <location>
        <begin position="12"/>
        <end position="30"/>
    </location>
</feature>
<keyword evidence="1" id="KW-0472">Membrane</keyword>
<organism evidence="2 3">
    <name type="scientific">Candidatus Yanofskybacteria bacterium RIFCSPHIGHO2_01_FULL_41_26</name>
    <dbReference type="NCBI Taxonomy" id="1802661"/>
    <lineage>
        <taxon>Bacteria</taxon>
        <taxon>Candidatus Yanofskyibacteriota</taxon>
    </lineage>
</organism>
<evidence type="ECO:0000313" key="3">
    <source>
        <dbReference type="Proteomes" id="UP000176893"/>
    </source>
</evidence>
<comment type="caution">
    <text evidence="2">The sequence shown here is derived from an EMBL/GenBank/DDBJ whole genome shotgun (WGS) entry which is preliminary data.</text>
</comment>
<feature type="transmembrane region" description="Helical" evidence="1">
    <location>
        <begin position="50"/>
        <end position="69"/>
    </location>
</feature>
<sequence>MDIGNYHSQVPVFIFWLWPIGFVENMNRMITLHGLWPGLWYASCDLMAWVNWWFRLSIILEFFLLGYVIDHIRFRFKKTE</sequence>
<gene>
    <name evidence="2" type="ORF">A2649_00875</name>
</gene>
<evidence type="ECO:0000256" key="1">
    <source>
        <dbReference type="SAM" id="Phobius"/>
    </source>
</evidence>
<keyword evidence="1" id="KW-0812">Transmembrane</keyword>
<keyword evidence="1" id="KW-1133">Transmembrane helix</keyword>
<reference evidence="2 3" key="1">
    <citation type="journal article" date="2016" name="Nat. Commun.">
        <title>Thousands of microbial genomes shed light on interconnected biogeochemical processes in an aquifer system.</title>
        <authorList>
            <person name="Anantharaman K."/>
            <person name="Brown C.T."/>
            <person name="Hug L.A."/>
            <person name="Sharon I."/>
            <person name="Castelle C.J."/>
            <person name="Probst A.J."/>
            <person name="Thomas B.C."/>
            <person name="Singh A."/>
            <person name="Wilkins M.J."/>
            <person name="Karaoz U."/>
            <person name="Brodie E.L."/>
            <person name="Williams K.H."/>
            <person name="Hubbard S.S."/>
            <person name="Banfield J.F."/>
        </authorList>
    </citation>
    <scope>NUCLEOTIDE SEQUENCE [LARGE SCALE GENOMIC DNA]</scope>
</reference>
<dbReference type="AlphaFoldDB" id="A0A1F8EDG1"/>
<name>A0A1F8EDG1_9BACT</name>